<protein>
    <submittedName>
        <fullName evidence="1">Uncharacterized protein</fullName>
    </submittedName>
</protein>
<proteinExistence type="predicted"/>
<dbReference type="Proteomes" id="UP000293073">
    <property type="component" value="Plasmid unnamed1"/>
</dbReference>
<reference evidence="2" key="1">
    <citation type="submission" date="2019-01" db="EMBL/GenBank/DDBJ databases">
        <title>Complete genome of Halorubrum ezzemoulense strain FB21.</title>
        <authorList>
            <person name="Feng Y."/>
            <person name="Louyakis A.S."/>
            <person name="Papke R.T."/>
            <person name="Gogarten J.P."/>
        </authorList>
    </citation>
    <scope>NUCLEOTIDE SEQUENCE [LARGE SCALE GENOMIC DNA]</scope>
    <source>
        <strain evidence="2">Fb21</strain>
        <plasmid evidence="2">unnamed1</plasmid>
    </source>
</reference>
<sequence>MTSPRRRIRERTAREALDIHLAHAQAIMRCESTVVRAHLEAAREQCQRLPPAPIVECPVCGAAGLPERIADHGCPVETHND</sequence>
<dbReference type="KEGG" id="hezz:EO776_18490"/>
<dbReference type="AlphaFoldDB" id="A0A481RL61"/>
<name>A0A481RL61_HALEZ</name>
<gene>
    <name evidence="1" type="ORF">EO776_18490</name>
</gene>
<keyword evidence="1" id="KW-0614">Plasmid</keyword>
<evidence type="ECO:0000313" key="1">
    <source>
        <dbReference type="EMBL" id="QAY21978.1"/>
    </source>
</evidence>
<accession>A0A481RL61</accession>
<geneLocation type="plasmid" evidence="1">
    <name>unnamed1</name>
</geneLocation>
<organism evidence="1 2">
    <name type="scientific">Halorubrum ezzemoulense</name>
    <name type="common">Halorubrum chaoviator</name>
    <dbReference type="NCBI Taxonomy" id="337243"/>
    <lineage>
        <taxon>Archaea</taxon>
        <taxon>Methanobacteriati</taxon>
        <taxon>Methanobacteriota</taxon>
        <taxon>Stenosarchaea group</taxon>
        <taxon>Halobacteria</taxon>
        <taxon>Halobacteriales</taxon>
        <taxon>Haloferacaceae</taxon>
        <taxon>Halorubrum</taxon>
    </lineage>
</organism>
<dbReference type="EMBL" id="CP034942">
    <property type="protein sequence ID" value="QAY21978.1"/>
    <property type="molecule type" value="Genomic_DNA"/>
</dbReference>
<evidence type="ECO:0000313" key="2">
    <source>
        <dbReference type="Proteomes" id="UP000293073"/>
    </source>
</evidence>